<name>A0A674HN58_TAEGU</name>
<dbReference type="PANTHER" id="PTHR43544">
    <property type="entry name" value="SHORT-CHAIN DEHYDROGENASE/REDUCTASE"/>
    <property type="match status" value="1"/>
</dbReference>
<dbReference type="GeneTree" id="ENSGT00940000165046"/>
<accession>A0A674HN58</accession>
<dbReference type="CDD" id="cd05325">
    <property type="entry name" value="carb_red_sniffer_like_SDR_c"/>
    <property type="match status" value="1"/>
</dbReference>
<dbReference type="Pfam" id="PF00106">
    <property type="entry name" value="adh_short"/>
    <property type="match status" value="1"/>
</dbReference>
<evidence type="ECO:0000313" key="5">
    <source>
        <dbReference type="Ensembl" id="ENSTGUP00000035980.1"/>
    </source>
</evidence>
<keyword evidence="2" id="KW-0560">Oxidoreductase</keyword>
<dbReference type="PANTHER" id="PTHR43544:SF7">
    <property type="entry name" value="NADB-LER2"/>
    <property type="match status" value="1"/>
</dbReference>
<dbReference type="InterPro" id="IPR002347">
    <property type="entry name" value="SDR_fam"/>
</dbReference>
<evidence type="ECO:0000256" key="1">
    <source>
        <dbReference type="ARBA" id="ARBA00022857"/>
    </source>
</evidence>
<dbReference type="InterPro" id="IPR036291">
    <property type="entry name" value="NAD(P)-bd_dom_sf"/>
</dbReference>
<keyword evidence="1" id="KW-0521">NADP</keyword>
<proteinExistence type="inferred from homology"/>
<reference evidence="5 6" key="1">
    <citation type="journal article" date="2010" name="Nature">
        <title>The genome of a songbird.</title>
        <authorList>
            <person name="Warren W.C."/>
            <person name="Clayton D.F."/>
            <person name="Ellegren H."/>
            <person name="Arnold A.P."/>
            <person name="Hillier L.W."/>
            <person name="Kunstner A."/>
            <person name="Searle S."/>
            <person name="White S."/>
            <person name="Vilella A.J."/>
            <person name="Fairley S."/>
            <person name="Heger A."/>
            <person name="Kong L."/>
            <person name="Ponting C.P."/>
            <person name="Jarvis E.D."/>
            <person name="Mello C.V."/>
            <person name="Minx P."/>
            <person name="Lovell P."/>
            <person name="Velho T.A."/>
            <person name="Ferris M."/>
            <person name="Balakrishnan C.N."/>
            <person name="Sinha S."/>
            <person name="Blatti C."/>
            <person name="London S.E."/>
            <person name="Li Y."/>
            <person name="Lin Y.C."/>
            <person name="George J."/>
            <person name="Sweedler J."/>
            <person name="Southey B."/>
            <person name="Gunaratne P."/>
            <person name="Watson M."/>
            <person name="Nam K."/>
            <person name="Backstrom N."/>
            <person name="Smeds L."/>
            <person name="Nabholz B."/>
            <person name="Itoh Y."/>
            <person name="Whitney O."/>
            <person name="Pfenning A.R."/>
            <person name="Howard J."/>
            <person name="Volker M."/>
            <person name="Skinner B.M."/>
            <person name="Griffin D.K."/>
            <person name="Ye L."/>
            <person name="McLaren W.M."/>
            <person name="Flicek P."/>
            <person name="Quesada V."/>
            <person name="Velasco G."/>
            <person name="Lopez-Otin C."/>
            <person name="Puente X.S."/>
            <person name="Olender T."/>
            <person name="Lancet D."/>
            <person name="Smit A.F."/>
            <person name="Hubley R."/>
            <person name="Konkel M.K."/>
            <person name="Walker J.A."/>
            <person name="Batzer M.A."/>
            <person name="Gu W."/>
            <person name="Pollock D.D."/>
            <person name="Chen L."/>
            <person name="Cheng Z."/>
            <person name="Eichler E.E."/>
            <person name="Stapley J."/>
            <person name="Slate J."/>
            <person name="Ekblom R."/>
            <person name="Birkhead T."/>
            <person name="Burke T."/>
            <person name="Burt D."/>
            <person name="Scharff C."/>
            <person name="Adam I."/>
            <person name="Richard H."/>
            <person name="Sultan M."/>
            <person name="Soldatov A."/>
            <person name="Lehrach H."/>
            <person name="Edwards S.V."/>
            <person name="Yang S.P."/>
            <person name="Li X."/>
            <person name="Graves T."/>
            <person name="Fulton L."/>
            <person name="Nelson J."/>
            <person name="Chinwalla A."/>
            <person name="Hou S."/>
            <person name="Mardis E.R."/>
            <person name="Wilson R.K."/>
        </authorList>
    </citation>
    <scope>NUCLEOTIDE SEQUENCE [LARGE SCALE GENOMIC DNA]</scope>
</reference>
<dbReference type="Gene3D" id="3.40.50.720">
    <property type="entry name" value="NAD(P)-binding Rossmann-like Domain"/>
    <property type="match status" value="1"/>
</dbReference>
<feature type="compositionally biased region" description="Low complexity" evidence="4">
    <location>
        <begin position="72"/>
        <end position="84"/>
    </location>
</feature>
<keyword evidence="6" id="KW-1185">Reference proteome</keyword>
<reference evidence="5" key="2">
    <citation type="submission" date="2025-08" db="UniProtKB">
        <authorList>
            <consortium name="Ensembl"/>
        </authorList>
    </citation>
    <scope>IDENTIFICATION</scope>
</reference>
<reference evidence="5" key="3">
    <citation type="submission" date="2025-09" db="UniProtKB">
        <authorList>
            <consortium name="Ensembl"/>
        </authorList>
    </citation>
    <scope>IDENTIFICATION</scope>
</reference>
<dbReference type="InterPro" id="IPR051468">
    <property type="entry name" value="Fungal_SecMetab_SDRs"/>
</dbReference>
<sequence length="359" mass="38567">MGKSQFPFPGAAHSLERGGKTQFPFPGAGRENPIPVPRSGEGKANSRSPGRSFPGTGREKPIPVPRSRAGEAPCRGRARGGSAPRRLRTAWVKEAPGAERSGPSSSMAQPRCRSVLITGCSRGIGLGLVRGLAAASPSPDLVFATCRYPEKAQELQQLSKQYSNIKLLQLDVVCENSIKKVVKEVEEIVGDKGLNCLINNAGINVLASLEEVTAETMLTIYETNTVAQLMVTKAFLPLLRKAAQLGTGMGCHRAAIINMSSLAASMQLVQANEMFLKVYPYRIAKTALNMITRCLAADLKSDGILCISLHPGWLQTDMGGNMAPMQVQEAIPGILSVLDRLGEKENGSFLDWQGETLPW</sequence>
<dbReference type="AlphaFoldDB" id="A0A674HN58"/>
<dbReference type="SUPFAM" id="SSF51735">
    <property type="entry name" value="NAD(P)-binding Rossmann-fold domains"/>
    <property type="match status" value="1"/>
</dbReference>
<evidence type="ECO:0000256" key="3">
    <source>
        <dbReference type="RuleBase" id="RU000363"/>
    </source>
</evidence>
<dbReference type="Ensembl" id="ENSTGUT00000045554.1">
    <property type="protein sequence ID" value="ENSTGUP00000035980.1"/>
    <property type="gene ID" value="ENSTGUG00000019705.1"/>
</dbReference>
<dbReference type="FunCoup" id="A0A674HN58">
    <property type="interactions" value="112"/>
</dbReference>
<evidence type="ECO:0008006" key="7">
    <source>
        <dbReference type="Google" id="ProtNLM"/>
    </source>
</evidence>
<comment type="similarity">
    <text evidence="3">Belongs to the short-chain dehydrogenases/reductases (SDR) family.</text>
</comment>
<dbReference type="GO" id="GO:0005737">
    <property type="term" value="C:cytoplasm"/>
    <property type="evidence" value="ECO:0007669"/>
    <property type="project" value="TreeGrafter"/>
</dbReference>
<dbReference type="InParanoid" id="A0A674HN58"/>
<gene>
    <name evidence="5" type="primary">LOC100224487</name>
</gene>
<evidence type="ECO:0000313" key="6">
    <source>
        <dbReference type="Proteomes" id="UP000007754"/>
    </source>
</evidence>
<protein>
    <recommendedName>
        <fullName evidence="7">C-factor</fullName>
    </recommendedName>
</protein>
<dbReference type="PRINTS" id="PR00080">
    <property type="entry name" value="SDRFAMILY"/>
</dbReference>
<evidence type="ECO:0000256" key="2">
    <source>
        <dbReference type="ARBA" id="ARBA00023002"/>
    </source>
</evidence>
<organism evidence="5 6">
    <name type="scientific">Taeniopygia guttata</name>
    <name type="common">Zebra finch</name>
    <name type="synonym">Poephila guttata</name>
    <dbReference type="NCBI Taxonomy" id="59729"/>
    <lineage>
        <taxon>Eukaryota</taxon>
        <taxon>Metazoa</taxon>
        <taxon>Chordata</taxon>
        <taxon>Craniata</taxon>
        <taxon>Vertebrata</taxon>
        <taxon>Euteleostomi</taxon>
        <taxon>Archelosauria</taxon>
        <taxon>Archosauria</taxon>
        <taxon>Dinosauria</taxon>
        <taxon>Saurischia</taxon>
        <taxon>Theropoda</taxon>
        <taxon>Coelurosauria</taxon>
        <taxon>Aves</taxon>
        <taxon>Neognathae</taxon>
        <taxon>Neoaves</taxon>
        <taxon>Telluraves</taxon>
        <taxon>Australaves</taxon>
        <taxon>Passeriformes</taxon>
        <taxon>Passeroidea</taxon>
        <taxon>Estrildidae</taxon>
        <taxon>Estrildinae</taxon>
        <taxon>Taeniopygia</taxon>
    </lineage>
</organism>
<dbReference type="PRINTS" id="PR00081">
    <property type="entry name" value="GDHRDH"/>
</dbReference>
<dbReference type="GO" id="GO:0016491">
    <property type="term" value="F:oxidoreductase activity"/>
    <property type="evidence" value="ECO:0007669"/>
    <property type="project" value="UniProtKB-KW"/>
</dbReference>
<dbReference type="Proteomes" id="UP000007754">
    <property type="component" value="Chromosome 21"/>
</dbReference>
<evidence type="ECO:0000256" key="4">
    <source>
        <dbReference type="SAM" id="MobiDB-lite"/>
    </source>
</evidence>
<dbReference type="OMA" id="ECFEINT"/>
<feature type="region of interest" description="Disordered" evidence="4">
    <location>
        <begin position="1"/>
        <end position="88"/>
    </location>
</feature>